<feature type="compositionally biased region" description="Polar residues" evidence="3">
    <location>
        <begin position="96"/>
        <end position="108"/>
    </location>
</feature>
<dbReference type="CDD" id="cd20524">
    <property type="entry name" value="CYCLIN_CCNH_rpt1"/>
    <property type="match status" value="1"/>
</dbReference>
<organism evidence="6 7">
    <name type="scientific">Alternaria burnsii</name>
    <dbReference type="NCBI Taxonomy" id="1187904"/>
    <lineage>
        <taxon>Eukaryota</taxon>
        <taxon>Fungi</taxon>
        <taxon>Dikarya</taxon>
        <taxon>Ascomycota</taxon>
        <taxon>Pezizomycotina</taxon>
        <taxon>Dothideomycetes</taxon>
        <taxon>Pleosporomycetidae</taxon>
        <taxon>Pleosporales</taxon>
        <taxon>Pleosporineae</taxon>
        <taxon>Pleosporaceae</taxon>
        <taxon>Alternaria</taxon>
        <taxon>Alternaria sect. Alternaria</taxon>
    </lineage>
</organism>
<dbReference type="PANTHER" id="PTHR10026">
    <property type="entry name" value="CYCLIN"/>
    <property type="match status" value="1"/>
</dbReference>
<dbReference type="CDD" id="cd20525">
    <property type="entry name" value="CYCLIN_CCNH_rpt2"/>
    <property type="match status" value="1"/>
</dbReference>
<dbReference type="InterPro" id="IPR031658">
    <property type="entry name" value="Cyclin_C_2"/>
</dbReference>
<dbReference type="Pfam" id="PF00134">
    <property type="entry name" value="Cyclin_N"/>
    <property type="match status" value="1"/>
</dbReference>
<feature type="compositionally biased region" description="Basic and acidic residues" evidence="3">
    <location>
        <begin position="428"/>
        <end position="448"/>
    </location>
</feature>
<reference evidence="6" key="2">
    <citation type="submission" date="2020-08" db="EMBL/GenBank/DDBJ databases">
        <title>Draft Genome Sequence of Cumin Blight Pathogen Alternaria burnsii.</title>
        <authorList>
            <person name="Feng Z."/>
        </authorList>
    </citation>
    <scope>NUCLEOTIDE SEQUENCE</scope>
    <source>
        <strain evidence="6">CBS107.38</strain>
    </source>
</reference>
<dbReference type="InterPro" id="IPR006671">
    <property type="entry name" value="Cyclin_N"/>
</dbReference>
<evidence type="ECO:0000259" key="4">
    <source>
        <dbReference type="Pfam" id="PF00134"/>
    </source>
</evidence>
<dbReference type="AlphaFoldDB" id="A0A8H7AVS6"/>
<evidence type="ECO:0000256" key="2">
    <source>
        <dbReference type="ARBA" id="ARBA00023127"/>
    </source>
</evidence>
<dbReference type="RefSeq" id="XP_038781815.1">
    <property type="nucleotide sequence ID" value="XM_038935565.1"/>
</dbReference>
<dbReference type="Pfam" id="PF16899">
    <property type="entry name" value="Cyclin_C_2"/>
    <property type="match status" value="1"/>
</dbReference>
<dbReference type="InterPro" id="IPR043198">
    <property type="entry name" value="Cyclin/Ssn8"/>
</dbReference>
<dbReference type="EMBL" id="JAAABM010000022">
    <property type="protein sequence ID" value="KAF7671443.1"/>
    <property type="molecule type" value="Genomic_DNA"/>
</dbReference>
<evidence type="ECO:0000313" key="7">
    <source>
        <dbReference type="Proteomes" id="UP000596902"/>
    </source>
</evidence>
<dbReference type="SUPFAM" id="SSF47954">
    <property type="entry name" value="Cyclin-like"/>
    <property type="match status" value="2"/>
</dbReference>
<name>A0A8H7AVS6_9PLEO</name>
<dbReference type="Proteomes" id="UP000596902">
    <property type="component" value="Unassembled WGS sequence"/>
</dbReference>
<feature type="domain" description="Cyclin C-terminal" evidence="5">
    <location>
        <begin position="225"/>
        <end position="355"/>
    </location>
</feature>
<feature type="region of interest" description="Disordered" evidence="3">
    <location>
        <begin position="79"/>
        <end position="108"/>
    </location>
</feature>
<dbReference type="GeneID" id="62208743"/>
<dbReference type="Gene3D" id="1.10.472.10">
    <property type="entry name" value="Cyclin-like"/>
    <property type="match status" value="2"/>
</dbReference>
<gene>
    <name evidence="6" type="ORF">GT037_010518</name>
</gene>
<protein>
    <recommendedName>
        <fullName evidence="1">RNA polymerase II holoenzyme cyclin-like subunit</fullName>
    </recommendedName>
</protein>
<dbReference type="InterPro" id="IPR036915">
    <property type="entry name" value="Cyclin-like_sf"/>
</dbReference>
<keyword evidence="2" id="KW-0195">Cyclin</keyword>
<evidence type="ECO:0000256" key="1">
    <source>
        <dbReference type="ARBA" id="ARBA00014912"/>
    </source>
</evidence>
<dbReference type="GO" id="GO:0016538">
    <property type="term" value="F:cyclin-dependent protein serine/threonine kinase regulator activity"/>
    <property type="evidence" value="ECO:0007669"/>
    <property type="project" value="InterPro"/>
</dbReference>
<accession>A0A8H7AVS6</accession>
<evidence type="ECO:0000256" key="3">
    <source>
        <dbReference type="SAM" id="MobiDB-lite"/>
    </source>
</evidence>
<dbReference type="GO" id="GO:0006357">
    <property type="term" value="P:regulation of transcription by RNA polymerase II"/>
    <property type="evidence" value="ECO:0007669"/>
    <property type="project" value="InterPro"/>
</dbReference>
<evidence type="ECO:0000259" key="5">
    <source>
        <dbReference type="Pfam" id="PF16899"/>
    </source>
</evidence>
<sequence length="448" mass="50363">RDITSLLITQIPVPRSQPQLRPITTTMQLTEDDIYRSSTQFRNWSFTAPQLAAQRLKINVQATERVKANVARLRAQRGNDAVDNDTLGSGIDKENGSGTSGTNTPDGRMQSVTDINCLTAEEELKIVNEFCERAVALGNHYSFPLNVVSTCIQFLRRFYLYNSPMTYHVNNILRTIMFLATKVELFPIHVSQYAEGAGRNVTAEDVLAPEYIIVQSLRYNLDVRHPFRAIKAGHMEMLEMAHGKYQGPAQGLGSKEVQAKICSVPVKVGGPAMKMPEKKVEERIHNAYGVATNTLRTIAVLTDAYFLYTPSQIWLSAHLLADEPLTLFYLSLKVPTSNPVYDKLLSTLRKCASLISSHRLYINNTLPAPEREARDGKHKAEIKTLMQKLKNCRDPDKADLVKLNQAQKRDAVQGDALEESKAKRRKLAREGYEKESDAFWGPELKKAE</sequence>
<proteinExistence type="predicted"/>
<feature type="domain" description="Cyclin N-terminal" evidence="4">
    <location>
        <begin position="137"/>
        <end position="221"/>
    </location>
</feature>
<feature type="non-terminal residue" evidence="6">
    <location>
        <position position="448"/>
    </location>
</feature>
<reference evidence="6" key="1">
    <citation type="submission" date="2020-01" db="EMBL/GenBank/DDBJ databases">
        <authorList>
            <person name="Feng Z.H.Z."/>
        </authorList>
    </citation>
    <scope>NUCLEOTIDE SEQUENCE</scope>
    <source>
        <strain evidence="6">CBS107.38</strain>
    </source>
</reference>
<evidence type="ECO:0000313" key="6">
    <source>
        <dbReference type="EMBL" id="KAF7671443.1"/>
    </source>
</evidence>
<feature type="region of interest" description="Disordered" evidence="3">
    <location>
        <begin position="403"/>
        <end position="448"/>
    </location>
</feature>
<keyword evidence="7" id="KW-1185">Reference proteome</keyword>
<comment type="caution">
    <text evidence="6">The sequence shown here is derived from an EMBL/GenBank/DDBJ whole genome shotgun (WGS) entry which is preliminary data.</text>
</comment>